<name>A0AAJ5NQA4_9BACT</name>
<accession>A0AAJ5NQA4</accession>
<protein>
    <submittedName>
        <fullName evidence="1">GTP-binding protein lepA</fullName>
    </submittedName>
</protein>
<dbReference type="Proteomes" id="UP000289629">
    <property type="component" value="Chromosome"/>
</dbReference>
<gene>
    <name evidence="1" type="ORF">NCTC10125_00478</name>
</gene>
<organism evidence="1 2">
    <name type="scientific">Mesomycoplasma dispar</name>
    <dbReference type="NCBI Taxonomy" id="86660"/>
    <lineage>
        <taxon>Bacteria</taxon>
        <taxon>Bacillati</taxon>
        <taxon>Mycoplasmatota</taxon>
        <taxon>Mycoplasmoidales</taxon>
        <taxon>Metamycoplasmataceae</taxon>
        <taxon>Mesomycoplasma</taxon>
    </lineage>
</organism>
<evidence type="ECO:0000313" key="1">
    <source>
        <dbReference type="EMBL" id="VEU61980.1"/>
    </source>
</evidence>
<reference evidence="1 2" key="1">
    <citation type="submission" date="2019-01" db="EMBL/GenBank/DDBJ databases">
        <authorList>
            <consortium name="Pathogen Informatics"/>
        </authorList>
    </citation>
    <scope>NUCLEOTIDE SEQUENCE [LARGE SCALE GENOMIC DNA]</scope>
    <source>
        <strain evidence="1 2">NCTC10125</strain>
    </source>
</reference>
<dbReference type="EMBL" id="LR214971">
    <property type="protein sequence ID" value="VEU61980.1"/>
    <property type="molecule type" value="Genomic_DNA"/>
</dbReference>
<sequence>MKIKIIFTKFLGISLLVSSLILNSCGIISQKSELDDITGYNHTYFRNLLHKNNAEFNAKSATFSGVNLFYNQIDKDSKKNYFLGESSSIRIETLDQFQKIVVNKTVELTKNYPKHLMIPDFQARKEFEEKFLNGKNVEKILEKNNIYLSETGNVRVPDFYRNNYYFEKDESPDTLNIVLLSPFSILGGTEIPLGLANGSPYLKTIVYPKNKKLVFKTLSEYAGITKLSDLELVRAARKIYNKLEKKYKLPKNEVGTYSDHFILDLADFSQKENRIKILKPKVLDLVSKKIDPWNNSFFPEKKIIIKNSQEFKEKILDRILKIDPAAKIDETNLILDFETKFLDSKKLDDILKNNNIFIYETWNQISYNSHNGEIEKLVPRKTENNKIFLSKIIDVDFVLSYVDRRNNPTFDEVAFQVFLFPKDKNIVFEKNVERFELKNDLVKNYYPKYKKYEKILMEINN</sequence>
<dbReference type="RefSeq" id="WP_044635483.1">
    <property type="nucleotide sequence ID" value="NZ_CP007229.1"/>
</dbReference>
<evidence type="ECO:0000313" key="2">
    <source>
        <dbReference type="Proteomes" id="UP000289629"/>
    </source>
</evidence>
<dbReference type="AlphaFoldDB" id="A0AAJ5NQA4"/>
<dbReference type="KEGG" id="mds:MDIS_02500"/>
<proteinExistence type="predicted"/>